<dbReference type="OrthoDB" id="474751at2"/>
<keyword evidence="3" id="KW-1185">Reference proteome</keyword>
<dbReference type="GO" id="GO:0016818">
    <property type="term" value="F:hydrolase activity, acting on acid anhydrides, in phosphorus-containing anhydrides"/>
    <property type="evidence" value="ECO:0007669"/>
    <property type="project" value="InterPro"/>
</dbReference>
<dbReference type="GO" id="GO:0004386">
    <property type="term" value="F:helicase activity"/>
    <property type="evidence" value="ECO:0007669"/>
    <property type="project" value="InterPro"/>
</dbReference>
<gene>
    <name evidence="2" type="ORF">Dacsa_0702</name>
</gene>
<dbReference type="HOGENOM" id="CLU_567260_0_0_3"/>
<dbReference type="GO" id="GO:0006139">
    <property type="term" value="P:nucleobase-containing compound metabolic process"/>
    <property type="evidence" value="ECO:0007669"/>
    <property type="project" value="InterPro"/>
</dbReference>
<dbReference type="RefSeq" id="WP_015228473.1">
    <property type="nucleotide sequence ID" value="NC_019780.1"/>
</dbReference>
<dbReference type="STRING" id="13035.Dacsa_0702"/>
<dbReference type="EMBL" id="CP003944">
    <property type="protein sequence ID" value="AFZ49461.1"/>
    <property type="molecule type" value="Genomic_DNA"/>
</dbReference>
<evidence type="ECO:0000259" key="1">
    <source>
        <dbReference type="Pfam" id="PF13307"/>
    </source>
</evidence>
<protein>
    <recommendedName>
        <fullName evidence="1">ATP-dependent helicase C-terminal domain-containing protein</fullName>
    </recommendedName>
</protein>
<proteinExistence type="predicted"/>
<organism evidence="2 3">
    <name type="scientific">Dactylococcopsis salina (strain PCC 8305)</name>
    <name type="common">Myxobactron salinum</name>
    <dbReference type="NCBI Taxonomy" id="13035"/>
    <lineage>
        <taxon>Bacteria</taxon>
        <taxon>Bacillati</taxon>
        <taxon>Cyanobacteriota</taxon>
        <taxon>Cyanophyceae</taxon>
        <taxon>Nodosilineales</taxon>
        <taxon>Cymatolegaceae</taxon>
        <taxon>Dactylococcopsis</taxon>
    </lineage>
</organism>
<dbReference type="InterPro" id="IPR006555">
    <property type="entry name" value="ATP-dep_Helicase_C"/>
</dbReference>
<dbReference type="GO" id="GO:0005524">
    <property type="term" value="F:ATP binding"/>
    <property type="evidence" value="ECO:0007669"/>
    <property type="project" value="InterPro"/>
</dbReference>
<dbReference type="KEGG" id="dsl:Dacsa_0702"/>
<sequence>MTVIEAEVHTYLRSFLRNQPHLTWPHHLTMARLVARALRLKRPALMQTGTADGYCFSYLTPGLLFARPVIVVAPKTKQKQLLDSAIPQLKEWLDAKTSVMVWDQLKQPAAQDLAAYSSLILVSPQEWLRDRLLQQGCFPTGIPTIFDEADDLESWAREALTLRFTPRDWNQLLNDYPQQREIIRDVRVELTKMLYNRPQNPYECLLLNQPEQEILQRLFRVLQNISPHHHFCQFFQQTKEANQLFWADIHRERGEFTIASSPVSLAEKLAPIWQQQATVFIGGFLDWEKDAPVYRQKLGLGEMTCLRFSPDRDHNAIHLYIPDRIPMPNTEQFQPALLEKLRHLITEADFEQSLTVILVSDVPLKTQVTTDLAGKFGSRVRLETTAVKENGILVCGWEFWRKHQQDLATPQLLVMTTIPLPSLENPVVAGQVAYYKQKRQDWFRLYLLPTALRELQRAVEPLRNNQGVTALLDSRVSHRSYGKTILAALEPYARVGNWNGVCQLLRFHVDDSIGIEGDF</sequence>
<dbReference type="AlphaFoldDB" id="K9YR99"/>
<feature type="domain" description="ATP-dependent helicase C-terminal" evidence="1">
    <location>
        <begin position="411"/>
        <end position="491"/>
    </location>
</feature>
<accession>K9YR99</accession>
<dbReference type="GO" id="GO:0003676">
    <property type="term" value="F:nucleic acid binding"/>
    <property type="evidence" value="ECO:0007669"/>
    <property type="project" value="InterPro"/>
</dbReference>
<dbReference type="PATRIC" id="fig|13035.3.peg.782"/>
<reference evidence="2" key="1">
    <citation type="submission" date="2012-04" db="EMBL/GenBank/DDBJ databases">
        <title>Finished genome of Dactylococcopsis salina PCC 8305.</title>
        <authorList>
            <consortium name="US DOE Joint Genome Institute"/>
            <person name="Gugger M."/>
            <person name="Coursin T."/>
            <person name="Rippka R."/>
            <person name="Tandeau De Marsac N."/>
            <person name="Huntemann M."/>
            <person name="Wei C.-L."/>
            <person name="Han J."/>
            <person name="Detter J.C."/>
            <person name="Han C."/>
            <person name="Tapia R."/>
            <person name="Daligault H."/>
            <person name="Chen A."/>
            <person name="Krypides N."/>
            <person name="Mavromatis K."/>
            <person name="Markowitz V."/>
            <person name="Szeto E."/>
            <person name="Ivanova N."/>
            <person name="Ovchinnikova G."/>
            <person name="Pagani I."/>
            <person name="Pati A."/>
            <person name="Goodwin L."/>
            <person name="Peters L."/>
            <person name="Pitluck S."/>
            <person name="Woyke T."/>
            <person name="Kerfeld C."/>
        </authorList>
    </citation>
    <scope>NUCLEOTIDE SEQUENCE [LARGE SCALE GENOMIC DNA]</scope>
    <source>
        <strain evidence="2">PCC 8305</strain>
    </source>
</reference>
<evidence type="ECO:0000313" key="2">
    <source>
        <dbReference type="EMBL" id="AFZ49461.1"/>
    </source>
</evidence>
<dbReference type="Pfam" id="PF13307">
    <property type="entry name" value="Helicase_C_2"/>
    <property type="match status" value="1"/>
</dbReference>
<dbReference type="eggNOG" id="COG1199">
    <property type="taxonomic scope" value="Bacteria"/>
</dbReference>
<dbReference type="Proteomes" id="UP000010482">
    <property type="component" value="Chromosome"/>
</dbReference>
<evidence type="ECO:0000313" key="3">
    <source>
        <dbReference type="Proteomes" id="UP000010482"/>
    </source>
</evidence>
<name>K9YR99_DACS8</name>